<name>A0A813FPD8_POLGL</name>
<dbReference type="AlphaFoldDB" id="A0A813FPD8"/>
<evidence type="ECO:0000256" key="1">
    <source>
        <dbReference type="SAM" id="MobiDB-lite"/>
    </source>
</evidence>
<reference evidence="2" key="1">
    <citation type="submission" date="2021-02" db="EMBL/GenBank/DDBJ databases">
        <authorList>
            <person name="Dougan E. K."/>
            <person name="Rhodes N."/>
            <person name="Thang M."/>
            <person name="Chan C."/>
        </authorList>
    </citation>
    <scope>NUCLEOTIDE SEQUENCE</scope>
</reference>
<gene>
    <name evidence="2" type="ORF">PGLA1383_LOCUS33007</name>
</gene>
<proteinExistence type="predicted"/>
<feature type="non-terminal residue" evidence="2">
    <location>
        <position position="1"/>
    </location>
</feature>
<dbReference type="EMBL" id="CAJNNV010025594">
    <property type="protein sequence ID" value="CAE8615291.1"/>
    <property type="molecule type" value="Genomic_DNA"/>
</dbReference>
<feature type="region of interest" description="Disordered" evidence="1">
    <location>
        <begin position="59"/>
        <end position="119"/>
    </location>
</feature>
<protein>
    <submittedName>
        <fullName evidence="2">Uncharacterized protein</fullName>
    </submittedName>
</protein>
<accession>A0A813FPD8</accession>
<comment type="caution">
    <text evidence="2">The sequence shown here is derived from an EMBL/GenBank/DDBJ whole genome shotgun (WGS) entry which is preliminary data.</text>
</comment>
<sequence>AQRDRAEAAVSAAAVSAAAVSQAAAATSNEALDCNERVKVCVHLDEVLRQELSEQVQFRVDGESESRGAQGRGPSQEGLGVQGKQQRSGAVKPRLSSGPGVSRGGGSRGGPVRAAAATASAEGQLSKEVFHPLEWISPPVISTIDLAPGVSMVEVGSGRSREANQTRIGGRMTRQDYLLYCGAEASCEATTTPAIGSVGSKVGTRDRSEAEAAAADGLLRCSSSSSFRAAGTLLTSSKLEPARAPSPASQTQLRLAQTQRLQRPGSCCGVLDDTWCEHSSLCLGLGATMGPSQAVPFSDGTGAWPELRPAGGRSRKAFSTVGSGGSIVANRELLQSLFAGVGHGYG</sequence>
<organism evidence="2 3">
    <name type="scientific">Polarella glacialis</name>
    <name type="common">Dinoflagellate</name>
    <dbReference type="NCBI Taxonomy" id="89957"/>
    <lineage>
        <taxon>Eukaryota</taxon>
        <taxon>Sar</taxon>
        <taxon>Alveolata</taxon>
        <taxon>Dinophyceae</taxon>
        <taxon>Suessiales</taxon>
        <taxon>Suessiaceae</taxon>
        <taxon>Polarella</taxon>
    </lineage>
</organism>
<evidence type="ECO:0000313" key="2">
    <source>
        <dbReference type="EMBL" id="CAE8615291.1"/>
    </source>
</evidence>
<dbReference type="Proteomes" id="UP000654075">
    <property type="component" value="Unassembled WGS sequence"/>
</dbReference>
<evidence type="ECO:0000313" key="3">
    <source>
        <dbReference type="Proteomes" id="UP000654075"/>
    </source>
</evidence>
<keyword evidence="3" id="KW-1185">Reference proteome</keyword>